<evidence type="ECO:0000256" key="2">
    <source>
        <dbReference type="ARBA" id="ARBA00022679"/>
    </source>
</evidence>
<proteinExistence type="predicted"/>
<organism evidence="3 4">
    <name type="scientific">Azospirillum oleiclasticum</name>
    <dbReference type="NCBI Taxonomy" id="2735135"/>
    <lineage>
        <taxon>Bacteria</taxon>
        <taxon>Pseudomonadati</taxon>
        <taxon>Pseudomonadota</taxon>
        <taxon>Alphaproteobacteria</taxon>
        <taxon>Rhodospirillales</taxon>
        <taxon>Azospirillaceae</taxon>
        <taxon>Azospirillum</taxon>
    </lineage>
</organism>
<dbReference type="Proteomes" id="UP000584642">
    <property type="component" value="Unassembled WGS sequence"/>
</dbReference>
<dbReference type="PANTHER" id="PTHR30160">
    <property type="entry name" value="TETRAACYLDISACCHARIDE 4'-KINASE-RELATED"/>
    <property type="match status" value="1"/>
</dbReference>
<evidence type="ECO:0000313" key="4">
    <source>
        <dbReference type="Proteomes" id="UP000584642"/>
    </source>
</evidence>
<dbReference type="Gene3D" id="3.40.50.2000">
    <property type="entry name" value="Glycogen Phosphorylase B"/>
    <property type="match status" value="2"/>
</dbReference>
<name>A0ABX2TEN0_9PROT</name>
<dbReference type="SUPFAM" id="SSF53756">
    <property type="entry name" value="UDP-Glycosyltransferase/glycogen phosphorylase"/>
    <property type="match status" value="1"/>
</dbReference>
<protein>
    <submittedName>
        <fullName evidence="3">Glycosyltransferase family 9 protein</fullName>
    </submittedName>
</protein>
<evidence type="ECO:0000256" key="1">
    <source>
        <dbReference type="ARBA" id="ARBA00022676"/>
    </source>
</evidence>
<dbReference type="PANTHER" id="PTHR30160:SF1">
    <property type="entry name" value="LIPOPOLYSACCHARIDE 1,2-N-ACETYLGLUCOSAMINETRANSFERASE-RELATED"/>
    <property type="match status" value="1"/>
</dbReference>
<gene>
    <name evidence="3" type="ORF">HND93_23605</name>
</gene>
<keyword evidence="1" id="KW-0328">Glycosyltransferase</keyword>
<dbReference type="EMBL" id="JABFDB010000021">
    <property type="protein sequence ID" value="NYZ22708.1"/>
    <property type="molecule type" value="Genomic_DNA"/>
</dbReference>
<dbReference type="RefSeq" id="WP_180284481.1">
    <property type="nucleotide sequence ID" value="NZ_JABFDB010000021.1"/>
</dbReference>
<accession>A0ABX2TEN0</accession>
<sequence length="305" mass="33330">MSRRILVIKLGALGDFFLAQTAFQAIRAHHRGDRLSLLTIPSLAPLARRSGLFDEVLEDPRGRSPLAYLAVRRLLRAGRFDRVYDLQGQTRTERYFWLIAPGPWPEWSGPARGASHSDRYPGRKSMPAVERHSRQLRAFGIELPPDPDLSWLDGEAGLGPIEPYAMLIPGSAPHRPEKRWPAERYGALARLLLTEGLRPVIAGGKAEMPLAAAIHAVCPEAADLTGRTDLFGLAALARRAAVAVGNDTGPTHMAAALGTPTLALFVDQPTPIQVTGPHVLVHHRPDFATMTAEGVMDDLRRLRAS</sequence>
<dbReference type="Pfam" id="PF01075">
    <property type="entry name" value="Glyco_transf_9"/>
    <property type="match status" value="1"/>
</dbReference>
<evidence type="ECO:0000313" key="3">
    <source>
        <dbReference type="EMBL" id="NYZ22708.1"/>
    </source>
</evidence>
<comment type="caution">
    <text evidence="3">The sequence shown here is derived from an EMBL/GenBank/DDBJ whole genome shotgun (WGS) entry which is preliminary data.</text>
</comment>
<dbReference type="CDD" id="cd03789">
    <property type="entry name" value="GT9_LPS_heptosyltransferase"/>
    <property type="match status" value="1"/>
</dbReference>
<keyword evidence="2" id="KW-0808">Transferase</keyword>
<dbReference type="InterPro" id="IPR002201">
    <property type="entry name" value="Glyco_trans_9"/>
</dbReference>
<dbReference type="InterPro" id="IPR051199">
    <property type="entry name" value="LPS_LOS_Heptosyltrfase"/>
</dbReference>
<keyword evidence="4" id="KW-1185">Reference proteome</keyword>
<reference evidence="3 4" key="1">
    <citation type="submission" date="2020-05" db="EMBL/GenBank/DDBJ databases">
        <title>Azospirillum oleiclasticum sp. nov, a nitrogen-fixing and heavy crude oil-emulsifying bacterium isolated from the crude oil of Yumen Oilfield.</title>
        <authorList>
            <person name="Wu D."/>
            <person name="Cai M."/>
            <person name="Zhang X."/>
        </authorList>
    </citation>
    <scope>NUCLEOTIDE SEQUENCE [LARGE SCALE GENOMIC DNA]</scope>
    <source>
        <strain evidence="3 4">ROY-1-1-2</strain>
    </source>
</reference>